<protein>
    <submittedName>
        <fullName evidence="1">Uncharacterized protein</fullName>
    </submittedName>
</protein>
<keyword evidence="2" id="KW-1185">Reference proteome</keyword>
<organism evidence="1 2">
    <name type="scientific">Xylaria curta</name>
    <dbReference type="NCBI Taxonomy" id="42375"/>
    <lineage>
        <taxon>Eukaryota</taxon>
        <taxon>Fungi</taxon>
        <taxon>Dikarya</taxon>
        <taxon>Ascomycota</taxon>
        <taxon>Pezizomycotina</taxon>
        <taxon>Sordariomycetes</taxon>
        <taxon>Xylariomycetidae</taxon>
        <taxon>Xylariales</taxon>
        <taxon>Xylariaceae</taxon>
        <taxon>Xylaria</taxon>
    </lineage>
</organism>
<name>A0ACC1P0S2_9PEZI</name>
<proteinExistence type="predicted"/>
<gene>
    <name evidence="1" type="ORF">NUW58_g6135</name>
</gene>
<comment type="caution">
    <text evidence="1">The sequence shown here is derived from an EMBL/GenBank/DDBJ whole genome shotgun (WGS) entry which is preliminary data.</text>
</comment>
<dbReference type="Proteomes" id="UP001143856">
    <property type="component" value="Unassembled WGS sequence"/>
</dbReference>
<sequence>MTLSPTVPTEPPSNHSHDNHNNDYDNGSNLDDTDSTNDSCDEEIVYTDDESDAEYKRPYADGTRKTVGGQKHKWIMFCKTHKLDPYHTLKVNSPSTYKKYLRWRLKTGRVKAYSALDTYWKQLCMLYSSTINSWNDPAVHYQVNCYIHYLAEKHQLRTEEKVKSALYVQDLAILLNYHWIRDTEVFSHERLRLQLAAMLILSGPTSSRPTAISRIKYKDITFALFPSQEGRPYLTMRVRLTETKTRGGKKQPAAFGFHEEANFAYCPVTAVLALAIADNAFLPDISNLSQIYSLRIGGAEDRRTLYWKEDWKEQYVFRKMDSPSSVAPYQYGQAYHAFTRLGRSCGYAYVLNFYDIRRASGKRLNEVVTPEERNQIMGHSGGGSEVFRRFYLPHFVDRDVQAIYFGTTAQDTLIRQMSRIPRNGLAPTRLGSEQKDALKADPALRKAIKKRNQLRVKLRDRYGTVKAARELGRSTDVSCLKKYDKAAKLVSNTRAKLHRHGIASVIETFHQQSGPEEIRRQLEGLYPDPAPPKIEVAYELPEREEVAEILLNWSEGLGCDELDRLRVRFVSALSNLCHRQESTHHYRKTSRVADKPALGTPRVGDEAGMDDRIQVCPPVLSSAEGPKETLACAFCQSDPASGHFKQARTYARIDSLGHHIFKQHFHAGGQPRTHLAGSPDAFHCPYNDCLKVLYGARDFAHHAHLLHGTPKFQEASIPGPASTWSDILV</sequence>
<accession>A0ACC1P0S2</accession>
<reference evidence="1" key="1">
    <citation type="submission" date="2022-10" db="EMBL/GenBank/DDBJ databases">
        <title>Genome Sequence of Xylaria curta.</title>
        <authorList>
            <person name="Buettner E."/>
        </authorList>
    </citation>
    <scope>NUCLEOTIDE SEQUENCE</scope>
    <source>
        <strain evidence="1">Babe10</strain>
    </source>
</reference>
<evidence type="ECO:0000313" key="2">
    <source>
        <dbReference type="Proteomes" id="UP001143856"/>
    </source>
</evidence>
<dbReference type="EMBL" id="JAPDGR010001325">
    <property type="protein sequence ID" value="KAJ2984138.1"/>
    <property type="molecule type" value="Genomic_DNA"/>
</dbReference>
<evidence type="ECO:0000313" key="1">
    <source>
        <dbReference type="EMBL" id="KAJ2984138.1"/>
    </source>
</evidence>